<proteinExistence type="predicted"/>
<dbReference type="EMBL" id="GDJX01013226">
    <property type="protein sequence ID" value="JAT54710.1"/>
    <property type="molecule type" value="Transcribed_RNA"/>
</dbReference>
<sequence length="171" mass="19395">MKCHGRQVRQAPATACRFFLCRRSGVGGRPSLSSDEGETPCSDLDNKRLIILEIQSRKMRGQRRHSVSFDTCWEISATAPVEQLVALRELGDGDGEDEEEFFSVKSCLSQCSVEESTGFVGLKGPWVFEEFRHCEGWPFGLCRKPVMLPPLPRSPSDSWTWRRRNLMTKAL</sequence>
<organism evidence="1">
    <name type="scientific">Anthurium amnicola</name>
    <dbReference type="NCBI Taxonomy" id="1678845"/>
    <lineage>
        <taxon>Eukaryota</taxon>
        <taxon>Viridiplantae</taxon>
        <taxon>Streptophyta</taxon>
        <taxon>Embryophyta</taxon>
        <taxon>Tracheophyta</taxon>
        <taxon>Spermatophyta</taxon>
        <taxon>Magnoliopsida</taxon>
        <taxon>Liliopsida</taxon>
        <taxon>Araceae</taxon>
        <taxon>Pothoideae</taxon>
        <taxon>Potheae</taxon>
        <taxon>Anthurium</taxon>
    </lineage>
</organism>
<dbReference type="PANTHER" id="PTHR36324:SF1">
    <property type="entry name" value="OS09G0460100 PROTEIN"/>
    <property type="match status" value="1"/>
</dbReference>
<protein>
    <submittedName>
        <fullName evidence="1">Alanine racemase</fullName>
    </submittedName>
</protein>
<gene>
    <name evidence="1" type="primary">alr_5</name>
    <name evidence="1" type="ORF">g.11205</name>
</gene>
<accession>A0A1D1YJB2</accession>
<evidence type="ECO:0000313" key="1">
    <source>
        <dbReference type="EMBL" id="JAT54710.1"/>
    </source>
</evidence>
<reference evidence="1" key="1">
    <citation type="submission" date="2015-07" db="EMBL/GenBank/DDBJ databases">
        <title>Transcriptome Assembly of Anthurium amnicola.</title>
        <authorList>
            <person name="Suzuki J."/>
        </authorList>
    </citation>
    <scope>NUCLEOTIDE SEQUENCE</scope>
</reference>
<dbReference type="PANTHER" id="PTHR36324">
    <property type="entry name" value="OS09G0460100 PROTEIN"/>
    <property type="match status" value="1"/>
</dbReference>
<dbReference type="AlphaFoldDB" id="A0A1D1YJB2"/>
<name>A0A1D1YJB2_9ARAE</name>